<evidence type="ECO:0000256" key="1">
    <source>
        <dbReference type="SAM" id="MobiDB-lite"/>
    </source>
</evidence>
<feature type="region of interest" description="Disordered" evidence="1">
    <location>
        <begin position="1"/>
        <end position="23"/>
    </location>
</feature>
<evidence type="ECO:0000313" key="3">
    <source>
        <dbReference type="EMBL" id="CAJ0591598.1"/>
    </source>
</evidence>
<evidence type="ECO:0000313" key="4">
    <source>
        <dbReference type="Proteomes" id="UP001176961"/>
    </source>
</evidence>
<keyword evidence="2" id="KW-0472">Membrane</keyword>
<keyword evidence="2" id="KW-1133">Transmembrane helix</keyword>
<evidence type="ECO:0000256" key="2">
    <source>
        <dbReference type="SAM" id="Phobius"/>
    </source>
</evidence>
<organism evidence="3 4">
    <name type="scientific">Cylicocyclus nassatus</name>
    <name type="common">Nematode worm</name>
    <dbReference type="NCBI Taxonomy" id="53992"/>
    <lineage>
        <taxon>Eukaryota</taxon>
        <taxon>Metazoa</taxon>
        <taxon>Ecdysozoa</taxon>
        <taxon>Nematoda</taxon>
        <taxon>Chromadorea</taxon>
        <taxon>Rhabditida</taxon>
        <taxon>Rhabditina</taxon>
        <taxon>Rhabditomorpha</taxon>
        <taxon>Strongyloidea</taxon>
        <taxon>Strongylidae</taxon>
        <taxon>Cylicocyclus</taxon>
    </lineage>
</organism>
<feature type="transmembrane region" description="Helical" evidence="2">
    <location>
        <begin position="62"/>
        <end position="85"/>
    </location>
</feature>
<keyword evidence="4" id="KW-1185">Reference proteome</keyword>
<reference evidence="3" key="1">
    <citation type="submission" date="2023-07" db="EMBL/GenBank/DDBJ databases">
        <authorList>
            <consortium name="CYATHOMIX"/>
        </authorList>
    </citation>
    <scope>NUCLEOTIDE SEQUENCE</scope>
    <source>
        <strain evidence="3">N/A</strain>
    </source>
</reference>
<dbReference type="AlphaFoldDB" id="A0AA36DRZ0"/>
<name>A0AA36DRZ0_CYLNA</name>
<protein>
    <submittedName>
        <fullName evidence="3">Uncharacterized protein</fullName>
    </submittedName>
</protein>
<feature type="transmembrane region" description="Helical" evidence="2">
    <location>
        <begin position="27"/>
        <end position="50"/>
    </location>
</feature>
<accession>A0AA36DRZ0</accession>
<dbReference type="EMBL" id="CATQJL010000001">
    <property type="protein sequence ID" value="CAJ0591598.1"/>
    <property type="molecule type" value="Genomic_DNA"/>
</dbReference>
<proteinExistence type="predicted"/>
<sequence>MDPVYDQVSTAMESKKNQSRRRNEKRVLIHGGSLLASLSASLICTIVRGLEIGMEYELMRVFYFTVFLWVPCTDIVTTFCIVASLRHSVNPFKKAPSIKTSITQSKIAPAPSRQ</sequence>
<dbReference type="Proteomes" id="UP001176961">
    <property type="component" value="Unassembled WGS sequence"/>
</dbReference>
<keyword evidence="2" id="KW-0812">Transmembrane</keyword>
<gene>
    <name evidence="3" type="ORF">CYNAS_LOCUS3581</name>
</gene>
<comment type="caution">
    <text evidence="3">The sequence shown here is derived from an EMBL/GenBank/DDBJ whole genome shotgun (WGS) entry which is preliminary data.</text>
</comment>